<proteinExistence type="predicted"/>
<keyword evidence="1" id="KW-0378">Hydrolase</keyword>
<accession>A0ACB8QWX8</accession>
<dbReference type="EMBL" id="MU273475">
    <property type="protein sequence ID" value="KAI0036162.1"/>
    <property type="molecule type" value="Genomic_DNA"/>
</dbReference>
<protein>
    <submittedName>
        <fullName evidence="1">Glycoside hydrolase family 29 protein</fullName>
    </submittedName>
</protein>
<evidence type="ECO:0000313" key="1">
    <source>
        <dbReference type="EMBL" id="KAI0036162.1"/>
    </source>
</evidence>
<sequence length="777" mass="84512">MRLPFVFSVLTAACSRAAVQADYVKLDISNLFNVKAAATSAADANFDGNGRAYPVEYLPSAPTFDYLGLQFDLPPFHDASANDAIKASGQTVSVPTGAYQVFSALAISFPGTDSANVTVNFADGSSTVAPIIVAPWYSSGSMFDGPIWTPWHYANPALDSNLTIDYNRTHIQYVTTSLPSDRNISSLVLPGTDAAMAFFSITLVPAVPSPIAPTLQVQNVRSTTKWLNEGATGNDRVTINNLATRNASIDTWILTNHTVAISSPFLTTVRPGSFRRLRASDQIIVTVGVQNAAGVSAGTPTNATIVVTDASGQTVAVERADQGWTVTAGIPDWQNNDDSLSTHEAPNWFDDANVPAWAPTGAQYAEWYDWWLHNPPNNQSAVWRHHLATYGPDVVYDDFIQNFTASAWSPDDWIDLFVNAGAKYFVLVTKHHDGFALFDTGNSSNRNSLLLGPKRDVVQELMDTAKAKAPQLRRGTYFSLPEWFNPAYGPYGHGSWPGHPALNAFNGSCCDPFIGYVPVADYIQDLQRPQMETLFTDPRYETDILWCDIGFASAFPHIGGDWYNFAASQGRQVVRDDRCGSNQTDFVTPEYATFPVRLSEKWESSEGIDPFSYGYNSDTPPNGYQNANGILPKFIDMVSKGGNYLLDIGPTANGSIVPEMTEPLLTIGSWLNKAGEAIYSTRPWFITPEDMTSGFADVRFTTTTDAFYIIALSAISGGGLRTPAPVPIVANDTVTMLGGTGQPLNWTVSDGVLEIQVSDAELAMTEIAWAFKVAYYA</sequence>
<reference evidence="1" key="2">
    <citation type="journal article" date="2022" name="New Phytol.">
        <title>Evolutionary transition to the ectomycorrhizal habit in the genomes of a hyperdiverse lineage of mushroom-forming fungi.</title>
        <authorList>
            <person name="Looney B."/>
            <person name="Miyauchi S."/>
            <person name="Morin E."/>
            <person name="Drula E."/>
            <person name="Courty P.E."/>
            <person name="Kohler A."/>
            <person name="Kuo A."/>
            <person name="LaButti K."/>
            <person name="Pangilinan J."/>
            <person name="Lipzen A."/>
            <person name="Riley R."/>
            <person name="Andreopoulos W."/>
            <person name="He G."/>
            <person name="Johnson J."/>
            <person name="Nolan M."/>
            <person name="Tritt A."/>
            <person name="Barry K.W."/>
            <person name="Grigoriev I.V."/>
            <person name="Nagy L.G."/>
            <person name="Hibbett D."/>
            <person name="Henrissat B."/>
            <person name="Matheny P.B."/>
            <person name="Labbe J."/>
            <person name="Martin F.M."/>
        </authorList>
    </citation>
    <scope>NUCLEOTIDE SEQUENCE</scope>
    <source>
        <strain evidence="1">EC-137</strain>
    </source>
</reference>
<name>A0ACB8QWX8_9AGAM</name>
<comment type="caution">
    <text evidence="1">The sequence shown here is derived from an EMBL/GenBank/DDBJ whole genome shotgun (WGS) entry which is preliminary data.</text>
</comment>
<keyword evidence="2" id="KW-1185">Reference proteome</keyword>
<gene>
    <name evidence="1" type="ORF">K488DRAFT_41867</name>
</gene>
<dbReference type="Proteomes" id="UP000814128">
    <property type="component" value="Unassembled WGS sequence"/>
</dbReference>
<organism evidence="1 2">
    <name type="scientific">Vararia minispora EC-137</name>
    <dbReference type="NCBI Taxonomy" id="1314806"/>
    <lineage>
        <taxon>Eukaryota</taxon>
        <taxon>Fungi</taxon>
        <taxon>Dikarya</taxon>
        <taxon>Basidiomycota</taxon>
        <taxon>Agaricomycotina</taxon>
        <taxon>Agaricomycetes</taxon>
        <taxon>Russulales</taxon>
        <taxon>Lachnocladiaceae</taxon>
        <taxon>Vararia</taxon>
    </lineage>
</organism>
<reference evidence="1" key="1">
    <citation type="submission" date="2021-02" db="EMBL/GenBank/DDBJ databases">
        <authorList>
            <consortium name="DOE Joint Genome Institute"/>
            <person name="Ahrendt S."/>
            <person name="Looney B.P."/>
            <person name="Miyauchi S."/>
            <person name="Morin E."/>
            <person name="Drula E."/>
            <person name="Courty P.E."/>
            <person name="Chicoki N."/>
            <person name="Fauchery L."/>
            <person name="Kohler A."/>
            <person name="Kuo A."/>
            <person name="Labutti K."/>
            <person name="Pangilinan J."/>
            <person name="Lipzen A."/>
            <person name="Riley R."/>
            <person name="Andreopoulos W."/>
            <person name="He G."/>
            <person name="Johnson J."/>
            <person name="Barry K.W."/>
            <person name="Grigoriev I.V."/>
            <person name="Nagy L."/>
            <person name="Hibbett D."/>
            <person name="Henrissat B."/>
            <person name="Matheny P.B."/>
            <person name="Labbe J."/>
            <person name="Martin F."/>
        </authorList>
    </citation>
    <scope>NUCLEOTIDE SEQUENCE</scope>
    <source>
        <strain evidence="1">EC-137</strain>
    </source>
</reference>
<evidence type="ECO:0000313" key="2">
    <source>
        <dbReference type="Proteomes" id="UP000814128"/>
    </source>
</evidence>